<dbReference type="Proteomes" id="UP000272025">
    <property type="component" value="Unassembled WGS sequence"/>
</dbReference>
<feature type="non-terminal residue" evidence="1">
    <location>
        <position position="1"/>
    </location>
</feature>
<dbReference type="RefSeq" id="XP_028465736.1">
    <property type="nucleotide sequence ID" value="XM_028608139.1"/>
</dbReference>
<dbReference type="EMBL" id="ML119056">
    <property type="protein sequence ID" value="ROT37930.1"/>
    <property type="molecule type" value="Genomic_DNA"/>
</dbReference>
<evidence type="ECO:0000313" key="2">
    <source>
        <dbReference type="Proteomes" id="UP000272025"/>
    </source>
</evidence>
<dbReference type="OrthoDB" id="5152453at2759"/>
<keyword evidence="2" id="KW-1185">Reference proteome</keyword>
<evidence type="ECO:0000313" key="1">
    <source>
        <dbReference type="EMBL" id="ROT37930.1"/>
    </source>
</evidence>
<accession>A0A3N2PTU4</accession>
<protein>
    <submittedName>
        <fullName evidence="1">Uncharacterized protein</fullName>
    </submittedName>
</protein>
<proteinExistence type="predicted"/>
<dbReference type="AlphaFoldDB" id="A0A3N2PTU4"/>
<name>A0A3N2PTU4_SODAK</name>
<sequence>SLRRYILKRNSLYNDIDSFIPTCLRVTIPWTPKIHLAEIYRAILFIGNTSPGVDEITVIMLKVASLAIYSYITRLY</sequence>
<gene>
    <name evidence="1" type="ORF">SODALDRAFT_278973</name>
</gene>
<dbReference type="GeneID" id="39576617"/>
<reference evidence="1 2" key="1">
    <citation type="journal article" date="2018" name="Mol. Ecol.">
        <title>The obligate alkalophilic soda-lake fungus Sodiomyces alkalinus has shifted to a protein diet.</title>
        <authorList>
            <person name="Grum-Grzhimaylo A.A."/>
            <person name="Falkoski D.L."/>
            <person name="van den Heuvel J."/>
            <person name="Valero-Jimenez C.A."/>
            <person name="Min B."/>
            <person name="Choi I.G."/>
            <person name="Lipzen A."/>
            <person name="Daum C.G."/>
            <person name="Aanen D.K."/>
            <person name="Tsang A."/>
            <person name="Henrissat B."/>
            <person name="Bilanenko E.N."/>
            <person name="de Vries R.P."/>
            <person name="van Kan J.A.L."/>
            <person name="Grigoriev I.V."/>
            <person name="Debets A.J.M."/>
        </authorList>
    </citation>
    <scope>NUCLEOTIDE SEQUENCE [LARGE SCALE GENOMIC DNA]</scope>
    <source>
        <strain evidence="1 2">F11</strain>
    </source>
</reference>
<organism evidence="1 2">
    <name type="scientific">Sodiomyces alkalinus (strain CBS 110278 / VKM F-3762 / F11)</name>
    <name type="common">Alkaliphilic filamentous fungus</name>
    <dbReference type="NCBI Taxonomy" id="1314773"/>
    <lineage>
        <taxon>Eukaryota</taxon>
        <taxon>Fungi</taxon>
        <taxon>Dikarya</taxon>
        <taxon>Ascomycota</taxon>
        <taxon>Pezizomycotina</taxon>
        <taxon>Sordariomycetes</taxon>
        <taxon>Hypocreomycetidae</taxon>
        <taxon>Glomerellales</taxon>
        <taxon>Plectosphaerellaceae</taxon>
        <taxon>Sodiomyces</taxon>
    </lineage>
</organism>